<evidence type="ECO:0000256" key="1">
    <source>
        <dbReference type="SAM" id="SignalP"/>
    </source>
</evidence>
<dbReference type="Proteomes" id="UP000184339">
    <property type="component" value="Unassembled WGS sequence"/>
</dbReference>
<dbReference type="AlphaFoldDB" id="A0A1M7NV50"/>
<reference evidence="3" key="1">
    <citation type="submission" date="2016-11" db="EMBL/GenBank/DDBJ databases">
        <authorList>
            <person name="Varghese N."/>
            <person name="Submissions S."/>
        </authorList>
    </citation>
    <scope>NUCLEOTIDE SEQUENCE [LARGE SCALE GENOMIC DNA]</scope>
    <source>
        <strain evidence="3">Sac-22</strain>
    </source>
</reference>
<gene>
    <name evidence="2" type="ORF">SAMN05192549_104205</name>
</gene>
<sequence>MSISPLKLIAVFLTAIAPALSGAAPLFNEKALVAPHIHVESASQFVKWSGKPVPQGAYDKAYYNRTRLGTVSFGPKLKVHVDMIEDMMHFPSYYELVDVVTGAVLGKYAVFNPDDAEWYFAGNGMAYLNQLHLSLCGPRYTRKIVQKEKALAEAVQPLIYIGTETQVQGTVRLFESPASKNVVATLAPGTTAFVIGLQPGKDQKTGATLLVKTPFGLTGWHVADGAADNGALEIYQCN</sequence>
<dbReference type="STRING" id="551987.SAMN05192549_104205"/>
<keyword evidence="3" id="KW-1185">Reference proteome</keyword>
<name>A0A1M7NV50_9BURK</name>
<feature type="signal peptide" evidence="1">
    <location>
        <begin position="1"/>
        <end position="23"/>
    </location>
</feature>
<organism evidence="2 3">
    <name type="scientific">Duganella sacchari</name>
    <dbReference type="NCBI Taxonomy" id="551987"/>
    <lineage>
        <taxon>Bacteria</taxon>
        <taxon>Pseudomonadati</taxon>
        <taxon>Pseudomonadota</taxon>
        <taxon>Betaproteobacteria</taxon>
        <taxon>Burkholderiales</taxon>
        <taxon>Oxalobacteraceae</taxon>
        <taxon>Telluria group</taxon>
        <taxon>Duganella</taxon>
    </lineage>
</organism>
<feature type="chain" id="PRO_5012545644" evidence="1">
    <location>
        <begin position="24"/>
        <end position="238"/>
    </location>
</feature>
<evidence type="ECO:0000313" key="3">
    <source>
        <dbReference type="Proteomes" id="UP000184339"/>
    </source>
</evidence>
<protein>
    <submittedName>
        <fullName evidence="2">Uncharacterized protein</fullName>
    </submittedName>
</protein>
<evidence type="ECO:0000313" key="2">
    <source>
        <dbReference type="EMBL" id="SHN07943.1"/>
    </source>
</evidence>
<accession>A0A1M7NV50</accession>
<dbReference type="EMBL" id="FRCX01000004">
    <property type="protein sequence ID" value="SHN07943.1"/>
    <property type="molecule type" value="Genomic_DNA"/>
</dbReference>
<keyword evidence="1" id="KW-0732">Signal</keyword>
<proteinExistence type="predicted"/>
<dbReference type="OrthoDB" id="8775026at2"/>
<dbReference type="RefSeq" id="WP_072784048.1">
    <property type="nucleotide sequence ID" value="NZ_FRCX01000004.1"/>
</dbReference>